<evidence type="ECO:0000256" key="1">
    <source>
        <dbReference type="ARBA" id="ARBA00001946"/>
    </source>
</evidence>
<feature type="transmembrane region" description="Helical" evidence="15">
    <location>
        <begin position="164"/>
        <end position="185"/>
    </location>
</feature>
<dbReference type="Pfam" id="PF07690">
    <property type="entry name" value="MFS_1"/>
    <property type="match status" value="2"/>
</dbReference>
<dbReference type="AlphaFoldDB" id="A0A6N6MZC7"/>
<feature type="transmembrane region" description="Helical" evidence="15">
    <location>
        <begin position="126"/>
        <end position="152"/>
    </location>
</feature>
<evidence type="ECO:0000256" key="15">
    <source>
        <dbReference type="SAM" id="Phobius"/>
    </source>
</evidence>
<feature type="transmembrane region" description="Helical" evidence="15">
    <location>
        <begin position="191"/>
        <end position="211"/>
    </location>
</feature>
<feature type="transmembrane region" description="Helical" evidence="15">
    <location>
        <begin position="271"/>
        <end position="291"/>
    </location>
</feature>
<name>A0A6N6MZC7_9BACT</name>
<feature type="transmembrane region" description="Helical" evidence="15">
    <location>
        <begin position="102"/>
        <end position="120"/>
    </location>
</feature>
<evidence type="ECO:0000256" key="8">
    <source>
        <dbReference type="ARBA" id="ARBA00022723"/>
    </source>
</evidence>
<sequence length="751" mass="79475">MFPACMKRPASSSCAVLRRTESLENRMDRMGSRRRVVTAIMGGGFASSLGLGALSFVLPLFGVDASLGDIWIGSAFSGYFLARLVLAPLAGMWADRFGARPVLVWASLSGVLLPLLFFLFPDPAWLLLIQFLLGISGGLIRPVSMAVIGALGHGDSMARTFGHHAALMNAAFFLGPIAGGILYFQRSFSPVMIFLCLTMAVAAALFFWLVPEGLITHVQRSMDKPVAEASNGIAGTGLFELLLAIGGRTAGVAVLLAFLPILLARNFFENPLAVGLVTSVPSLVACAGLGLFSGRFVFGNRGVQASLGMFVSAACMFFMGDSPEIWLFVALGAGVGIGRVVSVPVSMELAALSGAAQGKVFGLANGVASAGFVLGPLLAGFLAAKTVDPGYVFRVFGLVGAALCLPLAAVSLTPKIYSRKVGLGVGGMLMIALLGTGLLLQPETPEGQENLYTYGGAAMGTMFHLTLEAPSEAVADSAAEKAREVIAALQRDYDFRNRHGSIGRINLHAGGRGARVSARAYALLQHALDMGEKTNGIFDVTIGAVTVTPLYFARSEAVAEAKRELIDYRLVRMDPASRTVMLPKSGMAIDVGGIAKGAVIDGAVEVLRNNGVTAGIVEAGGDFYCFGERLWTVGIRHPRQDRLLGHIQVREKGVCGSGDYYQYVVDVHNGRPRRRHHILDIATMRSATRSVGVTVVAESAERADALATTMLIAGPDLGRSLLRKNFPHASALWVLPDLSIQVSKEFPAFER</sequence>
<comment type="caution">
    <text evidence="17">The sequence shown here is derived from an EMBL/GenBank/DDBJ whole genome shotgun (WGS) entry which is preliminary data.</text>
</comment>
<dbReference type="PANTHER" id="PTHR30040:SF2">
    <property type="entry name" value="FAD:PROTEIN FMN TRANSFERASE"/>
    <property type="match status" value="1"/>
</dbReference>
<evidence type="ECO:0000256" key="5">
    <source>
        <dbReference type="ARBA" id="ARBA00022630"/>
    </source>
</evidence>
<feature type="transmembrane region" description="Helical" evidence="15">
    <location>
        <begin position="363"/>
        <end position="384"/>
    </location>
</feature>
<evidence type="ECO:0000256" key="2">
    <source>
        <dbReference type="ARBA" id="ARBA00004141"/>
    </source>
</evidence>
<keyword evidence="10" id="KW-0460">Magnesium</keyword>
<evidence type="ECO:0000259" key="16">
    <source>
        <dbReference type="PROSITE" id="PS50850"/>
    </source>
</evidence>
<comment type="subcellular location">
    <subcellularLocation>
        <location evidence="2">Membrane</location>
        <topology evidence="2">Multi-pass membrane protein</topology>
    </subcellularLocation>
</comment>
<evidence type="ECO:0000256" key="12">
    <source>
        <dbReference type="ARBA" id="ARBA00023136"/>
    </source>
</evidence>
<dbReference type="PANTHER" id="PTHR30040">
    <property type="entry name" value="THIAMINE BIOSYNTHESIS LIPOPROTEIN APBE"/>
    <property type="match status" value="1"/>
</dbReference>
<feature type="transmembrane region" description="Helical" evidence="15">
    <location>
        <begin position="232"/>
        <end position="259"/>
    </location>
</feature>
<feature type="transmembrane region" description="Helical" evidence="15">
    <location>
        <begin position="421"/>
        <end position="440"/>
    </location>
</feature>
<feature type="transmembrane region" description="Helical" evidence="15">
    <location>
        <begin position="303"/>
        <end position="319"/>
    </location>
</feature>
<dbReference type="InterPro" id="IPR003374">
    <property type="entry name" value="ApbE-like_sf"/>
</dbReference>
<feature type="domain" description="Major facilitator superfamily (MFS) profile" evidence="16">
    <location>
        <begin position="36"/>
        <end position="418"/>
    </location>
</feature>
<dbReference type="InterPro" id="IPR020846">
    <property type="entry name" value="MFS_dom"/>
</dbReference>
<feature type="transmembrane region" description="Helical" evidence="15">
    <location>
        <begin position="390"/>
        <end position="409"/>
    </location>
</feature>
<keyword evidence="6" id="KW-0808">Transferase</keyword>
<dbReference type="GO" id="GO:0016020">
    <property type="term" value="C:membrane"/>
    <property type="evidence" value="ECO:0007669"/>
    <property type="project" value="UniProtKB-SubCell"/>
</dbReference>
<protein>
    <recommendedName>
        <fullName evidence="4">FAD:protein FMN transferase</fullName>
        <ecNumber evidence="3">2.7.1.180</ecNumber>
    </recommendedName>
    <alternativeName>
        <fullName evidence="13">Flavin transferase</fullName>
    </alternativeName>
</protein>
<keyword evidence="7 15" id="KW-0812">Transmembrane</keyword>
<evidence type="ECO:0000313" key="17">
    <source>
        <dbReference type="EMBL" id="KAB1440308.1"/>
    </source>
</evidence>
<feature type="transmembrane region" description="Helical" evidence="15">
    <location>
        <begin position="70"/>
        <end position="90"/>
    </location>
</feature>
<dbReference type="Proteomes" id="UP000438699">
    <property type="component" value="Unassembled WGS sequence"/>
</dbReference>
<organism evidence="17 18">
    <name type="scientific">Pseudodesulfovibrio senegalensis</name>
    <dbReference type="NCBI Taxonomy" id="1721087"/>
    <lineage>
        <taxon>Bacteria</taxon>
        <taxon>Pseudomonadati</taxon>
        <taxon>Thermodesulfobacteriota</taxon>
        <taxon>Desulfovibrionia</taxon>
        <taxon>Desulfovibrionales</taxon>
        <taxon>Desulfovibrionaceae</taxon>
    </lineage>
</organism>
<evidence type="ECO:0000256" key="9">
    <source>
        <dbReference type="ARBA" id="ARBA00022827"/>
    </source>
</evidence>
<dbReference type="PRINTS" id="PR01035">
    <property type="entry name" value="TCRTETA"/>
</dbReference>
<dbReference type="PROSITE" id="PS50850">
    <property type="entry name" value="MFS"/>
    <property type="match status" value="1"/>
</dbReference>
<dbReference type="GO" id="GO:0046872">
    <property type="term" value="F:metal ion binding"/>
    <property type="evidence" value="ECO:0007669"/>
    <property type="project" value="UniProtKB-KW"/>
</dbReference>
<dbReference type="InterPro" id="IPR001958">
    <property type="entry name" value="Tet-R_TetA/multi-R_MdtG-like"/>
</dbReference>
<keyword evidence="18" id="KW-1185">Reference proteome</keyword>
<dbReference type="EMBL" id="WAIE01000007">
    <property type="protein sequence ID" value="KAB1440308.1"/>
    <property type="molecule type" value="Genomic_DNA"/>
</dbReference>
<evidence type="ECO:0000256" key="4">
    <source>
        <dbReference type="ARBA" id="ARBA00016337"/>
    </source>
</evidence>
<dbReference type="Pfam" id="PF02424">
    <property type="entry name" value="ApbE"/>
    <property type="match status" value="1"/>
</dbReference>
<proteinExistence type="predicted"/>
<comment type="cofactor">
    <cofactor evidence="1">
        <name>Mg(2+)</name>
        <dbReference type="ChEBI" id="CHEBI:18420"/>
    </cofactor>
</comment>
<dbReference type="InterPro" id="IPR024932">
    <property type="entry name" value="ApbE"/>
</dbReference>
<evidence type="ECO:0000256" key="13">
    <source>
        <dbReference type="ARBA" id="ARBA00031306"/>
    </source>
</evidence>
<evidence type="ECO:0000256" key="10">
    <source>
        <dbReference type="ARBA" id="ARBA00022842"/>
    </source>
</evidence>
<evidence type="ECO:0000256" key="7">
    <source>
        <dbReference type="ARBA" id="ARBA00022692"/>
    </source>
</evidence>
<evidence type="ECO:0000256" key="11">
    <source>
        <dbReference type="ARBA" id="ARBA00022989"/>
    </source>
</evidence>
<reference evidence="17 18" key="1">
    <citation type="journal article" date="2017" name="Int. J. Syst. Evol. Microbiol.">
        <title>Desulfovibrio senegalensis sp. nov., a mesophilic sulfate reducer isolated from marine sediment.</title>
        <authorList>
            <person name="Thioye A."/>
            <person name="Gam Z.B.A."/>
            <person name="Mbengue M."/>
            <person name="Cayol J.L."/>
            <person name="Joseph-Bartoli M."/>
            <person name="Toure-Kane C."/>
            <person name="Labat M."/>
        </authorList>
    </citation>
    <scope>NUCLEOTIDE SEQUENCE [LARGE SCALE GENOMIC DNA]</scope>
    <source>
        <strain evidence="17 18">DSM 101509</strain>
    </source>
</reference>
<evidence type="ECO:0000256" key="14">
    <source>
        <dbReference type="ARBA" id="ARBA00048540"/>
    </source>
</evidence>
<evidence type="ECO:0000256" key="6">
    <source>
        <dbReference type="ARBA" id="ARBA00022679"/>
    </source>
</evidence>
<keyword evidence="8" id="KW-0479">Metal-binding</keyword>
<keyword evidence="9" id="KW-0274">FAD</keyword>
<comment type="catalytic activity">
    <reaction evidence="14">
        <text>L-threonyl-[protein] + FAD = FMN-L-threonyl-[protein] + AMP + H(+)</text>
        <dbReference type="Rhea" id="RHEA:36847"/>
        <dbReference type="Rhea" id="RHEA-COMP:11060"/>
        <dbReference type="Rhea" id="RHEA-COMP:11061"/>
        <dbReference type="ChEBI" id="CHEBI:15378"/>
        <dbReference type="ChEBI" id="CHEBI:30013"/>
        <dbReference type="ChEBI" id="CHEBI:57692"/>
        <dbReference type="ChEBI" id="CHEBI:74257"/>
        <dbReference type="ChEBI" id="CHEBI:456215"/>
        <dbReference type="EC" id="2.7.1.180"/>
    </reaction>
</comment>
<keyword evidence="11 15" id="KW-1133">Transmembrane helix</keyword>
<dbReference type="GO" id="GO:0022857">
    <property type="term" value="F:transmembrane transporter activity"/>
    <property type="evidence" value="ECO:0007669"/>
    <property type="project" value="InterPro"/>
</dbReference>
<dbReference type="Gene3D" id="3.10.520.10">
    <property type="entry name" value="ApbE-like domains"/>
    <property type="match status" value="1"/>
</dbReference>
<dbReference type="InterPro" id="IPR011701">
    <property type="entry name" value="MFS"/>
</dbReference>
<dbReference type="SUPFAM" id="SSF143631">
    <property type="entry name" value="ApbE-like"/>
    <property type="match status" value="1"/>
</dbReference>
<feature type="transmembrane region" description="Helical" evidence="15">
    <location>
        <begin position="325"/>
        <end position="351"/>
    </location>
</feature>
<accession>A0A6N6MZC7</accession>
<keyword evidence="12 15" id="KW-0472">Membrane</keyword>
<evidence type="ECO:0000256" key="3">
    <source>
        <dbReference type="ARBA" id="ARBA00011955"/>
    </source>
</evidence>
<dbReference type="SUPFAM" id="SSF103473">
    <property type="entry name" value="MFS general substrate transporter"/>
    <property type="match status" value="1"/>
</dbReference>
<gene>
    <name evidence="17" type="ORF">F8A88_13740</name>
</gene>
<dbReference type="CDD" id="cd17325">
    <property type="entry name" value="MFS_MdtG_SLC18_like"/>
    <property type="match status" value="1"/>
</dbReference>
<dbReference type="Gene3D" id="1.20.1250.20">
    <property type="entry name" value="MFS general substrate transporter like domains"/>
    <property type="match status" value="1"/>
</dbReference>
<dbReference type="EC" id="2.7.1.180" evidence="3"/>
<dbReference type="GO" id="GO:0016740">
    <property type="term" value="F:transferase activity"/>
    <property type="evidence" value="ECO:0007669"/>
    <property type="project" value="UniProtKB-KW"/>
</dbReference>
<dbReference type="InterPro" id="IPR036259">
    <property type="entry name" value="MFS_trans_sf"/>
</dbReference>
<feature type="transmembrane region" description="Helical" evidence="15">
    <location>
        <begin position="36"/>
        <end position="58"/>
    </location>
</feature>
<evidence type="ECO:0000313" key="18">
    <source>
        <dbReference type="Proteomes" id="UP000438699"/>
    </source>
</evidence>
<keyword evidence="5" id="KW-0285">Flavoprotein</keyword>